<dbReference type="Proteomes" id="UP000515163">
    <property type="component" value="Unplaced"/>
</dbReference>
<dbReference type="KEGG" id="aten:116299280"/>
<evidence type="ECO:0000256" key="11">
    <source>
        <dbReference type="ARBA" id="ARBA00023180"/>
    </source>
</evidence>
<evidence type="ECO:0000256" key="8">
    <source>
        <dbReference type="ARBA" id="ARBA00023136"/>
    </source>
</evidence>
<dbReference type="Pfam" id="PF02932">
    <property type="entry name" value="Neur_chan_memb"/>
    <property type="match status" value="1"/>
</dbReference>
<evidence type="ECO:0000256" key="13">
    <source>
        <dbReference type="ARBA" id="ARBA00023303"/>
    </source>
</evidence>
<sequence>MDLKNTVGIAIICLLGCTLLQITVNGKEIVRPAKKNVEDHELKLLRYITKRHKLVREIVPAGANHNSPLAIIFDIAYSQLVDLDSKDQILTSYIWVRQFWNNTRLAWNPADYGGIKSLHIDPKLCWVPDIVLYNNINENTIGEMFKFDTKIIIRYDGYIEWYAPTLIKSICKIDITYFPFDRQTCKLVFGSWTFTSEYLLLEVKGNEPDLSKYTPNGEWDLIKVTRKKNVVKYSCCAYPYIDITYSIYIQRRPMFYVQNLIIPCILLATLSVLSFSLPPGSGERIALMITLLLGLTVYMLIFTENIPKTSEVVPVINKFFVAVLFEVALCLLATSITLQFYHYHDPEKEIPVWLQFLIFSCLAKILRMKMKKASPNELIMSSQSKRECQSMSPLLSIDHSSKCKLCCMSQGSVYKPAPPSNSSLLLDRLDGIQYKLDGLYRAMSEKVALTTFKEQWHFAAMVLDRFFYIVSATIIFVSLASFYVMIPE</sequence>
<dbReference type="InterPro" id="IPR038050">
    <property type="entry name" value="Neuro_actylchol_rec"/>
</dbReference>
<feature type="transmembrane region" description="Helical" evidence="15">
    <location>
        <begin position="6"/>
        <end position="24"/>
    </location>
</feature>
<comment type="subcellular location">
    <subcellularLocation>
        <location evidence="14">Synaptic cell membrane</location>
        <topology evidence="14">Multi-pass membrane protein</topology>
    </subcellularLocation>
</comment>
<dbReference type="Pfam" id="PF02931">
    <property type="entry name" value="Neur_chan_LBD"/>
    <property type="match status" value="1"/>
</dbReference>
<evidence type="ECO:0000259" key="16">
    <source>
        <dbReference type="Pfam" id="PF02931"/>
    </source>
</evidence>
<feature type="domain" description="Neurotransmitter-gated ion-channel ligand-binding" evidence="16">
    <location>
        <begin position="45"/>
        <end position="253"/>
    </location>
</feature>
<dbReference type="SUPFAM" id="SSF63712">
    <property type="entry name" value="Nicotinic receptor ligand binding domain-like"/>
    <property type="match status" value="1"/>
</dbReference>
<gene>
    <name evidence="19" type="primary">LOC116299280</name>
</gene>
<evidence type="ECO:0000256" key="3">
    <source>
        <dbReference type="ARBA" id="ARBA00022475"/>
    </source>
</evidence>
<keyword evidence="7 15" id="KW-0406">Ion transport</keyword>
<dbReference type="PRINTS" id="PR00254">
    <property type="entry name" value="NICOTINICR"/>
</dbReference>
<proteinExistence type="inferred from homology"/>
<keyword evidence="6" id="KW-0770">Synapse</keyword>
<evidence type="ECO:0000256" key="5">
    <source>
        <dbReference type="ARBA" id="ARBA00022989"/>
    </source>
</evidence>
<dbReference type="InterPro" id="IPR018000">
    <property type="entry name" value="Neurotransmitter_ion_chnl_CS"/>
</dbReference>
<dbReference type="InterPro" id="IPR002394">
    <property type="entry name" value="Nicotinic_acetylcholine_rcpt"/>
</dbReference>
<evidence type="ECO:0000256" key="1">
    <source>
        <dbReference type="ARBA" id="ARBA00009237"/>
    </source>
</evidence>
<dbReference type="Gene3D" id="1.20.58.390">
    <property type="entry name" value="Neurotransmitter-gated ion-channel transmembrane domain"/>
    <property type="match status" value="1"/>
</dbReference>
<evidence type="ECO:0000313" key="19">
    <source>
        <dbReference type="RefSeq" id="XP_031563770.1"/>
    </source>
</evidence>
<keyword evidence="9" id="KW-1015">Disulfide bond</keyword>
<dbReference type="InParanoid" id="A0A6P8IDU7"/>
<dbReference type="InterPro" id="IPR006202">
    <property type="entry name" value="Neur_chan_lig-bd"/>
</dbReference>
<keyword evidence="3" id="KW-1003">Cell membrane</keyword>
<dbReference type="GO" id="GO:0045211">
    <property type="term" value="C:postsynaptic membrane"/>
    <property type="evidence" value="ECO:0007669"/>
    <property type="project" value="InterPro"/>
</dbReference>
<dbReference type="InterPro" id="IPR006201">
    <property type="entry name" value="Neur_channel"/>
</dbReference>
<dbReference type="GO" id="GO:0022848">
    <property type="term" value="F:acetylcholine-gated monoatomic cation-selective channel activity"/>
    <property type="evidence" value="ECO:0007669"/>
    <property type="project" value="InterPro"/>
</dbReference>
<protein>
    <submittedName>
        <fullName evidence="19">Neuronal acetylcholine receptor subunit alpha-10-like</fullName>
    </submittedName>
</protein>
<dbReference type="FunCoup" id="A0A6P8IDU7">
    <property type="interactions" value="739"/>
</dbReference>
<keyword evidence="10" id="KW-0675">Receptor</keyword>
<keyword evidence="4 15" id="KW-0812">Transmembrane</keyword>
<feature type="transmembrane region" description="Helical" evidence="15">
    <location>
        <begin position="315"/>
        <end position="338"/>
    </location>
</feature>
<evidence type="ECO:0000256" key="15">
    <source>
        <dbReference type="RuleBase" id="RU000687"/>
    </source>
</evidence>
<evidence type="ECO:0000256" key="9">
    <source>
        <dbReference type="ARBA" id="ARBA00023157"/>
    </source>
</evidence>
<keyword evidence="8 15" id="KW-0472">Membrane</keyword>
<dbReference type="OrthoDB" id="5975154at2759"/>
<feature type="transmembrane region" description="Helical" evidence="15">
    <location>
        <begin position="285"/>
        <end position="303"/>
    </location>
</feature>
<dbReference type="Gene3D" id="2.70.170.10">
    <property type="entry name" value="Neurotransmitter-gated ion-channel ligand-binding domain"/>
    <property type="match status" value="1"/>
</dbReference>
<evidence type="ECO:0000256" key="6">
    <source>
        <dbReference type="ARBA" id="ARBA00023018"/>
    </source>
</evidence>
<dbReference type="InterPro" id="IPR006029">
    <property type="entry name" value="Neurotrans-gated_channel_TM"/>
</dbReference>
<reference evidence="19" key="1">
    <citation type="submission" date="2025-08" db="UniProtKB">
        <authorList>
            <consortium name="RefSeq"/>
        </authorList>
    </citation>
    <scope>IDENTIFICATION</scope>
    <source>
        <tissue evidence="19">Tentacle</tissue>
    </source>
</reference>
<feature type="transmembrane region" description="Helical" evidence="15">
    <location>
        <begin position="350"/>
        <end position="366"/>
    </location>
</feature>
<dbReference type="FunFam" id="1.20.58.390:FF:000043">
    <property type="entry name" value="AcetylCholine Receptor"/>
    <property type="match status" value="1"/>
</dbReference>
<name>A0A6P8IDU7_ACTTE</name>
<dbReference type="PANTHER" id="PTHR18945">
    <property type="entry name" value="NEUROTRANSMITTER GATED ION CHANNEL"/>
    <property type="match status" value="1"/>
</dbReference>
<dbReference type="SUPFAM" id="SSF90112">
    <property type="entry name" value="Neurotransmitter-gated ion-channel transmembrane pore"/>
    <property type="match status" value="1"/>
</dbReference>
<evidence type="ECO:0000256" key="14">
    <source>
        <dbReference type="ARBA" id="ARBA00034099"/>
    </source>
</evidence>
<organism evidence="18 19">
    <name type="scientific">Actinia tenebrosa</name>
    <name type="common">Australian red waratah sea anemone</name>
    <dbReference type="NCBI Taxonomy" id="6105"/>
    <lineage>
        <taxon>Eukaryota</taxon>
        <taxon>Metazoa</taxon>
        <taxon>Cnidaria</taxon>
        <taxon>Anthozoa</taxon>
        <taxon>Hexacorallia</taxon>
        <taxon>Actiniaria</taxon>
        <taxon>Actiniidae</taxon>
        <taxon>Actinia</taxon>
    </lineage>
</organism>
<keyword evidence="5 15" id="KW-1133">Transmembrane helix</keyword>
<dbReference type="AlphaFoldDB" id="A0A6P8IDU7"/>
<dbReference type="FunFam" id="2.70.170.10:FF:000016">
    <property type="entry name" value="Nicotinic acetylcholine receptor subunit"/>
    <property type="match status" value="1"/>
</dbReference>
<evidence type="ECO:0000256" key="12">
    <source>
        <dbReference type="ARBA" id="ARBA00023286"/>
    </source>
</evidence>
<comment type="similarity">
    <text evidence="1">Belongs to the ligand-gated ion channel (TC 1.A.9) family. Acetylcholine receptor (TC 1.A.9.1) subfamily.</text>
</comment>
<dbReference type="InterPro" id="IPR036719">
    <property type="entry name" value="Neuro-gated_channel_TM_sf"/>
</dbReference>
<comment type="caution">
    <text evidence="15">Lacks conserved residue(s) required for the propagation of feature annotation.</text>
</comment>
<feature type="domain" description="Neurotransmitter-gated ion-channel transmembrane" evidence="17">
    <location>
        <begin position="260"/>
        <end position="475"/>
    </location>
</feature>
<dbReference type="PROSITE" id="PS00236">
    <property type="entry name" value="NEUROTR_ION_CHANNEL"/>
    <property type="match status" value="1"/>
</dbReference>
<keyword evidence="13 15" id="KW-0407">Ion channel</keyword>
<feature type="transmembrane region" description="Helical" evidence="15">
    <location>
        <begin position="255"/>
        <end position="273"/>
    </location>
</feature>
<accession>A0A6P8IDU7</accession>
<keyword evidence="12" id="KW-1071">Ligand-gated ion channel</keyword>
<dbReference type="GO" id="GO:0004888">
    <property type="term" value="F:transmembrane signaling receptor activity"/>
    <property type="evidence" value="ECO:0007669"/>
    <property type="project" value="InterPro"/>
</dbReference>
<evidence type="ECO:0000313" key="18">
    <source>
        <dbReference type="Proteomes" id="UP000515163"/>
    </source>
</evidence>
<dbReference type="CDD" id="cd18997">
    <property type="entry name" value="LGIC_ECD_nAChR"/>
    <property type="match status" value="1"/>
</dbReference>
<feature type="transmembrane region" description="Helical" evidence="15">
    <location>
        <begin position="466"/>
        <end position="486"/>
    </location>
</feature>
<dbReference type="PRINTS" id="PR00252">
    <property type="entry name" value="NRIONCHANNEL"/>
</dbReference>
<dbReference type="RefSeq" id="XP_031563770.1">
    <property type="nucleotide sequence ID" value="XM_031707910.1"/>
</dbReference>
<evidence type="ECO:0000256" key="7">
    <source>
        <dbReference type="ARBA" id="ARBA00023065"/>
    </source>
</evidence>
<keyword evidence="11" id="KW-0325">Glycoprotein</keyword>
<evidence type="ECO:0000256" key="2">
    <source>
        <dbReference type="ARBA" id="ARBA00022448"/>
    </source>
</evidence>
<dbReference type="GeneID" id="116299280"/>
<dbReference type="CDD" id="cd19051">
    <property type="entry name" value="LGIC_TM_cation"/>
    <property type="match status" value="1"/>
</dbReference>
<evidence type="ECO:0000256" key="4">
    <source>
        <dbReference type="ARBA" id="ARBA00022692"/>
    </source>
</evidence>
<keyword evidence="2 15" id="KW-0813">Transport</keyword>
<evidence type="ECO:0000259" key="17">
    <source>
        <dbReference type="Pfam" id="PF02932"/>
    </source>
</evidence>
<evidence type="ECO:0000256" key="10">
    <source>
        <dbReference type="ARBA" id="ARBA00023170"/>
    </source>
</evidence>
<keyword evidence="18" id="KW-1185">Reference proteome</keyword>
<dbReference type="InterPro" id="IPR036734">
    <property type="entry name" value="Neur_chan_lig-bd_sf"/>
</dbReference>